<sequence length="221" mass="24566">MQDNGTTDFQPKAADCRPRRRGGDRAWRVPRPWRPRRLGGRQWHSHAPSFHCFQAGAGRHRDRLRRASSRRTRGGLGRSRRHTASQIGSLRGGQFIPRAVFDLREGGGATLVWAVLQEGQSGIESPSDACRAGRPAQSDLAGGEGRGARRRARDRRFNRPDRQGLVSRQSHDVGRIGGPPRAQIIRASARILRAQASGQIADRGNGKRGKPGFRSARRRRL</sequence>
<feature type="region of interest" description="Disordered" evidence="1">
    <location>
        <begin position="56"/>
        <end position="85"/>
    </location>
</feature>
<gene>
    <name evidence="2" type="ORF">SAMN02745126_06369</name>
</gene>
<name>A0A1T4TJ82_9HYPH</name>
<feature type="region of interest" description="Disordered" evidence="1">
    <location>
        <begin position="123"/>
        <end position="182"/>
    </location>
</feature>
<accession>A0A1T4TJ82</accession>
<reference evidence="3" key="1">
    <citation type="submission" date="2017-02" db="EMBL/GenBank/DDBJ databases">
        <authorList>
            <person name="Varghese N."/>
            <person name="Submissions S."/>
        </authorList>
    </citation>
    <scope>NUCLEOTIDE SEQUENCE [LARGE SCALE GENOMIC DNA]</scope>
    <source>
        <strain evidence="3">ATCC 27094</strain>
    </source>
</reference>
<evidence type="ECO:0000256" key="1">
    <source>
        <dbReference type="SAM" id="MobiDB-lite"/>
    </source>
</evidence>
<dbReference type="EMBL" id="FUWJ01000019">
    <property type="protein sequence ID" value="SKA40503.1"/>
    <property type="molecule type" value="Genomic_DNA"/>
</dbReference>
<evidence type="ECO:0000313" key="2">
    <source>
        <dbReference type="EMBL" id="SKA40503.1"/>
    </source>
</evidence>
<organism evidence="2 3">
    <name type="scientific">Enhydrobacter aerosaccus</name>
    <dbReference type="NCBI Taxonomy" id="225324"/>
    <lineage>
        <taxon>Bacteria</taxon>
        <taxon>Pseudomonadati</taxon>
        <taxon>Pseudomonadota</taxon>
        <taxon>Alphaproteobacteria</taxon>
        <taxon>Hyphomicrobiales</taxon>
        <taxon>Enhydrobacter</taxon>
    </lineage>
</organism>
<proteinExistence type="predicted"/>
<feature type="region of interest" description="Disordered" evidence="1">
    <location>
        <begin position="1"/>
        <end position="44"/>
    </location>
</feature>
<evidence type="ECO:0000313" key="3">
    <source>
        <dbReference type="Proteomes" id="UP000190092"/>
    </source>
</evidence>
<keyword evidence="3" id="KW-1185">Reference proteome</keyword>
<protein>
    <submittedName>
        <fullName evidence="2">Uncharacterized protein</fullName>
    </submittedName>
</protein>
<feature type="compositionally biased region" description="Basic residues" evidence="1">
    <location>
        <begin position="206"/>
        <end position="221"/>
    </location>
</feature>
<feature type="compositionally biased region" description="Basic and acidic residues" evidence="1">
    <location>
        <begin position="14"/>
        <end position="27"/>
    </location>
</feature>
<dbReference type="Proteomes" id="UP000190092">
    <property type="component" value="Unassembled WGS sequence"/>
</dbReference>
<dbReference type="AlphaFoldDB" id="A0A1T4TJ82"/>
<feature type="compositionally biased region" description="Basic residues" evidence="1">
    <location>
        <begin position="58"/>
        <end position="83"/>
    </location>
</feature>
<feature type="region of interest" description="Disordered" evidence="1">
    <location>
        <begin position="196"/>
        <end position="221"/>
    </location>
</feature>